<evidence type="ECO:0000313" key="1">
    <source>
        <dbReference type="EMBL" id="KAI3678450.1"/>
    </source>
</evidence>
<gene>
    <name evidence="1" type="ORF">L6452_37744</name>
</gene>
<proteinExistence type="predicted"/>
<protein>
    <submittedName>
        <fullName evidence="1">Uncharacterized protein</fullName>
    </submittedName>
</protein>
<organism evidence="1 2">
    <name type="scientific">Arctium lappa</name>
    <name type="common">Greater burdock</name>
    <name type="synonym">Lappa major</name>
    <dbReference type="NCBI Taxonomy" id="4217"/>
    <lineage>
        <taxon>Eukaryota</taxon>
        <taxon>Viridiplantae</taxon>
        <taxon>Streptophyta</taxon>
        <taxon>Embryophyta</taxon>
        <taxon>Tracheophyta</taxon>
        <taxon>Spermatophyta</taxon>
        <taxon>Magnoliopsida</taxon>
        <taxon>eudicotyledons</taxon>
        <taxon>Gunneridae</taxon>
        <taxon>Pentapetalae</taxon>
        <taxon>asterids</taxon>
        <taxon>campanulids</taxon>
        <taxon>Asterales</taxon>
        <taxon>Asteraceae</taxon>
        <taxon>Carduoideae</taxon>
        <taxon>Cardueae</taxon>
        <taxon>Arctiinae</taxon>
        <taxon>Arctium</taxon>
    </lineage>
</organism>
<reference evidence="1 2" key="2">
    <citation type="journal article" date="2022" name="Mol. Ecol. Resour.">
        <title>The genomes of chicory, endive, great burdock and yacon provide insights into Asteraceae paleo-polyploidization history and plant inulin production.</title>
        <authorList>
            <person name="Fan W."/>
            <person name="Wang S."/>
            <person name="Wang H."/>
            <person name="Wang A."/>
            <person name="Jiang F."/>
            <person name="Liu H."/>
            <person name="Zhao H."/>
            <person name="Xu D."/>
            <person name="Zhang Y."/>
        </authorList>
    </citation>
    <scope>NUCLEOTIDE SEQUENCE [LARGE SCALE GENOMIC DNA]</scope>
    <source>
        <strain evidence="2">cv. Niubang</strain>
    </source>
</reference>
<dbReference type="Proteomes" id="UP001055879">
    <property type="component" value="Linkage Group LG14"/>
</dbReference>
<keyword evidence="2" id="KW-1185">Reference proteome</keyword>
<reference evidence="2" key="1">
    <citation type="journal article" date="2022" name="Mol. Ecol. Resour.">
        <title>The genomes of chicory, endive, great burdock and yacon provide insights into Asteraceae palaeo-polyploidization history and plant inulin production.</title>
        <authorList>
            <person name="Fan W."/>
            <person name="Wang S."/>
            <person name="Wang H."/>
            <person name="Wang A."/>
            <person name="Jiang F."/>
            <person name="Liu H."/>
            <person name="Zhao H."/>
            <person name="Xu D."/>
            <person name="Zhang Y."/>
        </authorList>
    </citation>
    <scope>NUCLEOTIDE SEQUENCE [LARGE SCALE GENOMIC DNA]</scope>
    <source>
        <strain evidence="2">cv. Niubang</strain>
    </source>
</reference>
<sequence length="396" mass="43577">MGCVSSKHIKKDLKKKEILLNDFTHHVVSLTSSTYGALKLDKDQQPPPPPSPPPITPPQLKNSPPRRSHQGPPEIINAWELMEDLELEDESQAPVSNPAKKSPKSRRGFAEIDVKTPMKFLNQLGSSSPKVSKRFSGKENKKVGLRKLDYSPMITIVKASTLPPNLRISKKGGSESESPVESGLNSARRRNLGPLFDPDLIDPIRKKKFQEKEQIKKMILGTPAIQKSRNPIESKSILETFEKKSPPGGENAVVIYTTTLRGIRKTFEDCNTVRGIIESHNIRMIERDVSMDLGFKEEVRALLGKKQVTVPIVLVKGRLIGGSDEIMKLEEEGKLGILLDGIPRTAATGCAGCGGVRFVMCRVCNGSCKLIGGDGRRSIKCVDCNENGLVQCHICC</sequence>
<accession>A0ACB8Y4W2</accession>
<comment type="caution">
    <text evidence="1">The sequence shown here is derived from an EMBL/GenBank/DDBJ whole genome shotgun (WGS) entry which is preliminary data.</text>
</comment>
<evidence type="ECO:0000313" key="2">
    <source>
        <dbReference type="Proteomes" id="UP001055879"/>
    </source>
</evidence>
<name>A0ACB8Y4W2_ARCLA</name>
<dbReference type="EMBL" id="CM042060">
    <property type="protein sequence ID" value="KAI3678450.1"/>
    <property type="molecule type" value="Genomic_DNA"/>
</dbReference>